<proteinExistence type="predicted"/>
<feature type="transmembrane region" description="Helical" evidence="1">
    <location>
        <begin position="16"/>
        <end position="35"/>
    </location>
</feature>
<name>A0A841H083_9BACT</name>
<evidence type="ECO:0000313" key="3">
    <source>
        <dbReference type="Proteomes" id="UP000582837"/>
    </source>
</evidence>
<sequence>MSYSQDPEARATFRDAMTGLAIGIVWVMIVAVVSYQMV</sequence>
<dbReference type="AlphaFoldDB" id="A0A841H083"/>
<evidence type="ECO:0000256" key="1">
    <source>
        <dbReference type="SAM" id="Phobius"/>
    </source>
</evidence>
<keyword evidence="1" id="KW-0472">Membrane</keyword>
<keyword evidence="1" id="KW-1133">Transmembrane helix</keyword>
<organism evidence="2 3">
    <name type="scientific">Longimicrobium terrae</name>
    <dbReference type="NCBI Taxonomy" id="1639882"/>
    <lineage>
        <taxon>Bacteria</taxon>
        <taxon>Pseudomonadati</taxon>
        <taxon>Gemmatimonadota</taxon>
        <taxon>Longimicrobiia</taxon>
        <taxon>Longimicrobiales</taxon>
        <taxon>Longimicrobiaceae</taxon>
        <taxon>Longimicrobium</taxon>
    </lineage>
</organism>
<keyword evidence="3" id="KW-1185">Reference proteome</keyword>
<reference evidence="2 3" key="1">
    <citation type="submission" date="2020-08" db="EMBL/GenBank/DDBJ databases">
        <title>Genomic Encyclopedia of Type Strains, Phase IV (KMG-IV): sequencing the most valuable type-strain genomes for metagenomic binning, comparative biology and taxonomic classification.</title>
        <authorList>
            <person name="Goeker M."/>
        </authorList>
    </citation>
    <scope>NUCLEOTIDE SEQUENCE [LARGE SCALE GENOMIC DNA]</scope>
    <source>
        <strain evidence="2 3">DSM 29007</strain>
    </source>
</reference>
<accession>A0A841H083</accession>
<comment type="caution">
    <text evidence="2">The sequence shown here is derived from an EMBL/GenBank/DDBJ whole genome shotgun (WGS) entry which is preliminary data.</text>
</comment>
<dbReference type="EMBL" id="JACHIA010000008">
    <property type="protein sequence ID" value="MBB6071378.1"/>
    <property type="molecule type" value="Genomic_DNA"/>
</dbReference>
<evidence type="ECO:0000313" key="2">
    <source>
        <dbReference type="EMBL" id="MBB6071378.1"/>
    </source>
</evidence>
<gene>
    <name evidence="2" type="ORF">HNQ61_003002</name>
</gene>
<protein>
    <submittedName>
        <fullName evidence="2">Uncharacterized protein</fullName>
    </submittedName>
</protein>
<keyword evidence="1" id="KW-0812">Transmembrane</keyword>
<dbReference type="Proteomes" id="UP000582837">
    <property type="component" value="Unassembled WGS sequence"/>
</dbReference>